<name>A0A7S4QRP5_9STRA</name>
<feature type="transmembrane region" description="Helical" evidence="1">
    <location>
        <begin position="50"/>
        <end position="71"/>
    </location>
</feature>
<reference evidence="2" key="1">
    <citation type="submission" date="2021-01" db="EMBL/GenBank/DDBJ databases">
        <authorList>
            <person name="Corre E."/>
            <person name="Pelletier E."/>
            <person name="Niang G."/>
            <person name="Scheremetjew M."/>
            <person name="Finn R."/>
            <person name="Kale V."/>
            <person name="Holt S."/>
            <person name="Cochrane G."/>
            <person name="Meng A."/>
            <person name="Brown T."/>
            <person name="Cohen L."/>
        </authorList>
    </citation>
    <scope>NUCLEOTIDE SEQUENCE</scope>
    <source>
        <strain evidence="2">GSO104</strain>
    </source>
</reference>
<dbReference type="EMBL" id="HBNS01008494">
    <property type="protein sequence ID" value="CAE4591848.1"/>
    <property type="molecule type" value="Transcribed_RNA"/>
</dbReference>
<proteinExistence type="predicted"/>
<protein>
    <submittedName>
        <fullName evidence="2">Uncharacterized protein</fullName>
    </submittedName>
</protein>
<keyword evidence="1" id="KW-0472">Membrane</keyword>
<sequence length="1337" mass="147246">MSELTARFNQRSNYDPTTMTRVAVQGGDEFGDLHGGGLRDVRERGRGQRIFIIVISLCALAGIGLGISLGLTKASVKDIVAPQDLSSTCSPGAVSTKRGYSTCESVCAQAECCRLPESHRKSCAESQADACEVFTTFCAILAFDHDGDGKVEIQEKVTVVAADPEIDVKCQWDRIASVDGYKACRDACKPGNCCLDEIETCRVTNPEMCAGYESCEILHVQQFVSVPPAVQSIPSVCSPESLESKEGYTMCKNACDPGECCMEPIEACKVENPEMCSGYEQCDILHHSTPKSHPASVKSQVDTKCNTNALISDDGAKQCRDVCEPSACCFGDDDVPSCVGQSGDWCSQFAACGILDHIDDNDGIDSHAEAQVAIQEACVDTSPDGLIHCSNVCAPAHCCFDNSENCFDMGFDQLRCSHYDACGILYHNDKNPCTSVNPNPIAKDTTQEHLMQVAKQVEDACETAFDDVPDEQQSCLNICEDNLCCFSDNPDVNCLEEHGEMCIVYAACNNLLIGKHKPDVEAPKPLPNNNDHVEKSADFFEDLATKCDEGNIGHVSGLTECFEMCKSHLCCFAHHMDENCYDDHPRECDDYMHCNTLIDPCDPPEDNPAIQQPATRTPPVVAHPSGPTQEEVYAACALNVVNESEEEFEKCHAMCSDHLCCYAPSGVKSNCMDTRGEDDCFKYNACSNLMEDFDNNPYEMPKSQPPDTDSIAVLCSDDFIQSNGEGDCEMMCVEKECCYLHEAGNCQVTDPEWCKNIELCLNVYDIKNEVKTDKLVMGCQAEWTTDCISICEERKCCLTRGIGSCAITDAKWCEPAQMCPVEDDEVTPPQLDLNDLITTCDQPNLRLKEGLANCQSMCKAHLCCWDPDTGKNCYKDHPRECDDYDACENLFLGHPTFDNPHSKDEIDELCLGTSITTETGLAACHAACSNYLCCFSPVGTKSNCEDTIGQDMCYTHAGCANLLVPDEKQVPDGKPVDGQTNDKRDNKLAEECSTDNMMNDGGIDDCLALCEERKCCGQNNGANCMVTAPGYCDNFDMCHGLDHLEEDEAVDLACAPNNVESEEGLEECRDKCDPYQCCWTSIEELNCSWQRPECTYYIEPCQMLGGMLFGMEDTDEHDETEVYEPADYKEAIEKQCSESSLQTDYGLELCREHCTPHACCFLSDGDCGSNPEEECQMFTACANLHDFEGEVKEVQSAPDAIIQELDTVCSLEHLNRFGSWVCKNHCDKRACCFTDNHPTNCYDEEKEWCGEYSACENMLGWTPPPPANSTPKETPISFMDEMFGFCSEEGIEKDNGKSCLAACTPNECCYIEGPRSCFEGNEKVCSDFLICNNLFGT</sequence>
<gene>
    <name evidence="2" type="ORF">DBRI00130_LOCUS6892</name>
</gene>
<keyword evidence="1" id="KW-1133">Transmembrane helix</keyword>
<organism evidence="2">
    <name type="scientific">Ditylum brightwellii</name>
    <dbReference type="NCBI Taxonomy" id="49249"/>
    <lineage>
        <taxon>Eukaryota</taxon>
        <taxon>Sar</taxon>
        <taxon>Stramenopiles</taxon>
        <taxon>Ochrophyta</taxon>
        <taxon>Bacillariophyta</taxon>
        <taxon>Mediophyceae</taxon>
        <taxon>Lithodesmiophycidae</taxon>
        <taxon>Lithodesmiales</taxon>
        <taxon>Lithodesmiaceae</taxon>
        <taxon>Ditylum</taxon>
    </lineage>
</organism>
<evidence type="ECO:0000256" key="1">
    <source>
        <dbReference type="SAM" id="Phobius"/>
    </source>
</evidence>
<evidence type="ECO:0000313" key="2">
    <source>
        <dbReference type="EMBL" id="CAE4591848.1"/>
    </source>
</evidence>
<accession>A0A7S4QRP5</accession>
<keyword evidence="1" id="KW-0812">Transmembrane</keyword>